<dbReference type="Pfam" id="PF00646">
    <property type="entry name" value="F-box"/>
    <property type="match status" value="1"/>
</dbReference>
<evidence type="ECO:0000256" key="1">
    <source>
        <dbReference type="SAM" id="MobiDB-lite"/>
    </source>
</evidence>
<protein>
    <submittedName>
        <fullName evidence="3">F-box domain containing protein</fullName>
    </submittedName>
</protein>
<dbReference type="FunCoup" id="A0A2P5F3Q0">
    <property type="interactions" value="1108"/>
</dbReference>
<feature type="domain" description="F-box" evidence="2">
    <location>
        <begin position="43"/>
        <end position="83"/>
    </location>
</feature>
<reference evidence="4" key="1">
    <citation type="submission" date="2016-06" db="EMBL/GenBank/DDBJ databases">
        <title>Parallel loss of symbiosis genes in relatives of nitrogen-fixing non-legume Parasponia.</title>
        <authorList>
            <person name="Van Velzen R."/>
            <person name="Holmer R."/>
            <person name="Bu F."/>
            <person name="Rutten L."/>
            <person name="Van Zeijl A."/>
            <person name="Liu W."/>
            <person name="Santuari L."/>
            <person name="Cao Q."/>
            <person name="Sharma T."/>
            <person name="Shen D."/>
            <person name="Roswanjaya Y."/>
            <person name="Wardhani T."/>
            <person name="Kalhor M.S."/>
            <person name="Jansen J."/>
            <person name="Van den Hoogen J."/>
            <person name="Gungor B."/>
            <person name="Hartog M."/>
            <person name="Hontelez J."/>
            <person name="Verver J."/>
            <person name="Yang W.-C."/>
            <person name="Schijlen E."/>
            <person name="Repin R."/>
            <person name="Schilthuizen M."/>
            <person name="Schranz E."/>
            <person name="Heidstra R."/>
            <person name="Miyata K."/>
            <person name="Fedorova E."/>
            <person name="Kohlen W."/>
            <person name="Bisseling T."/>
            <person name="Smit S."/>
            <person name="Geurts R."/>
        </authorList>
    </citation>
    <scope>NUCLEOTIDE SEQUENCE [LARGE SCALE GENOMIC DNA]</scope>
    <source>
        <strain evidence="4">cv. RG33-2</strain>
    </source>
</reference>
<proteinExistence type="predicted"/>
<dbReference type="InterPro" id="IPR013187">
    <property type="entry name" value="F-box-assoc_dom_typ3"/>
</dbReference>
<comment type="caution">
    <text evidence="3">The sequence shown here is derived from an EMBL/GenBank/DDBJ whole genome shotgun (WGS) entry which is preliminary data.</text>
</comment>
<dbReference type="SUPFAM" id="SSF81383">
    <property type="entry name" value="F-box domain"/>
    <property type="match status" value="1"/>
</dbReference>
<dbReference type="OrthoDB" id="1161293at2759"/>
<dbReference type="InterPro" id="IPR001810">
    <property type="entry name" value="F-box_dom"/>
</dbReference>
<dbReference type="PANTHER" id="PTHR35546:SF115">
    <property type="entry name" value="F-BOX DOMAIN-CONTAINING PROTEIN"/>
    <property type="match status" value="1"/>
</dbReference>
<accession>A0A2P5F3Q0</accession>
<name>A0A2P5F3Q0_TREOI</name>
<dbReference type="InterPro" id="IPR036047">
    <property type="entry name" value="F-box-like_dom_sf"/>
</dbReference>
<feature type="region of interest" description="Disordered" evidence="1">
    <location>
        <begin position="15"/>
        <end position="41"/>
    </location>
</feature>
<dbReference type="InterPro" id="IPR017451">
    <property type="entry name" value="F-box-assoc_interact_dom"/>
</dbReference>
<dbReference type="Proteomes" id="UP000237000">
    <property type="component" value="Unassembled WGS sequence"/>
</dbReference>
<evidence type="ECO:0000313" key="4">
    <source>
        <dbReference type="Proteomes" id="UP000237000"/>
    </source>
</evidence>
<dbReference type="NCBIfam" id="TIGR01640">
    <property type="entry name" value="F_box_assoc_1"/>
    <property type="match status" value="1"/>
</dbReference>
<organism evidence="3 4">
    <name type="scientific">Trema orientale</name>
    <name type="common">Charcoal tree</name>
    <name type="synonym">Celtis orientalis</name>
    <dbReference type="NCBI Taxonomy" id="63057"/>
    <lineage>
        <taxon>Eukaryota</taxon>
        <taxon>Viridiplantae</taxon>
        <taxon>Streptophyta</taxon>
        <taxon>Embryophyta</taxon>
        <taxon>Tracheophyta</taxon>
        <taxon>Spermatophyta</taxon>
        <taxon>Magnoliopsida</taxon>
        <taxon>eudicotyledons</taxon>
        <taxon>Gunneridae</taxon>
        <taxon>Pentapetalae</taxon>
        <taxon>rosids</taxon>
        <taxon>fabids</taxon>
        <taxon>Rosales</taxon>
        <taxon>Cannabaceae</taxon>
        <taxon>Trema</taxon>
    </lineage>
</organism>
<dbReference type="STRING" id="63057.A0A2P5F3Q0"/>
<feature type="compositionally biased region" description="Polar residues" evidence="1">
    <location>
        <begin position="21"/>
        <end position="38"/>
    </location>
</feature>
<gene>
    <name evidence="3" type="ORF">TorRG33x02_117400</name>
</gene>
<sequence>MSFELKIKLKLPYSAKRRRSQTPQNDTVSHQTTPSYSAETVGGNDDLLNEILLRLPIKPLLKFKSVSKRFLSLISNPTFSRLRSPSPATSSGLFLRRPWSASVNPEFHFVDFDHPCRNRNPSSSSSSSKGAPFRSLNFVNERYGITVSQSCNGLLLCSSCRAPWSRKTYYVYNPTTKQYTTLPPLPSRGGGGGGGTLRAVNDVVLAFDPSKSPHYKVVCVVSWKKDGVLGDQYQIAVYSSEGGPWRLYGGLAPPSSDILFGLVRGVFWNGAVRWFSGFGTSIFFNVEEERLCEMPLALSVRDYFDDVNSGRVFKYFGESRDHLHKVEYVTEPGELATHCLNVFELEKDCARWVLKSKVDLVEISNVFPEFQDYRFYVLCVVRGELDEDSFLVLNIPGKVLRCDFKSNTFYTLFDIEGSDHVLDRVFFYPDEVYQYIESLACV</sequence>
<evidence type="ECO:0000259" key="2">
    <source>
        <dbReference type="SMART" id="SM00256"/>
    </source>
</evidence>
<keyword evidence="4" id="KW-1185">Reference proteome</keyword>
<dbReference type="SMART" id="SM00256">
    <property type="entry name" value="FBOX"/>
    <property type="match status" value="1"/>
</dbReference>
<dbReference type="InterPro" id="IPR055290">
    <property type="entry name" value="At3g26010-like"/>
</dbReference>
<dbReference type="AlphaFoldDB" id="A0A2P5F3Q0"/>
<dbReference type="EMBL" id="JXTC01000065">
    <property type="protein sequence ID" value="PON92416.1"/>
    <property type="molecule type" value="Genomic_DNA"/>
</dbReference>
<evidence type="ECO:0000313" key="3">
    <source>
        <dbReference type="EMBL" id="PON92416.1"/>
    </source>
</evidence>
<dbReference type="PANTHER" id="PTHR35546">
    <property type="entry name" value="F-BOX PROTEIN INTERACTION DOMAIN PROTEIN-RELATED"/>
    <property type="match status" value="1"/>
</dbReference>
<dbReference type="InParanoid" id="A0A2P5F3Q0"/>
<dbReference type="Pfam" id="PF08268">
    <property type="entry name" value="FBA_3"/>
    <property type="match status" value="1"/>
</dbReference>